<dbReference type="GO" id="GO:0019722">
    <property type="term" value="P:calcium-mediated signaling"/>
    <property type="evidence" value="ECO:0007669"/>
    <property type="project" value="InterPro"/>
</dbReference>
<evidence type="ECO:0000256" key="1">
    <source>
        <dbReference type="ARBA" id="ARBA00008209"/>
    </source>
</evidence>
<feature type="region of interest" description="Disordered" evidence="2">
    <location>
        <begin position="199"/>
        <end position="225"/>
    </location>
</feature>
<keyword evidence="4" id="KW-1185">Reference proteome</keyword>
<dbReference type="Proteomes" id="UP000268321">
    <property type="component" value="Unassembled WGS sequence"/>
</dbReference>
<evidence type="ECO:0000256" key="2">
    <source>
        <dbReference type="SAM" id="MobiDB-lite"/>
    </source>
</evidence>
<dbReference type="AlphaFoldDB" id="A0A4P9ZCY4"/>
<evidence type="ECO:0008006" key="5">
    <source>
        <dbReference type="Google" id="ProtNLM"/>
    </source>
</evidence>
<dbReference type="EMBL" id="ML004452">
    <property type="protein sequence ID" value="RKP30786.1"/>
    <property type="molecule type" value="Genomic_DNA"/>
</dbReference>
<name>A0A4P9ZCY4_9ASCO</name>
<comment type="similarity">
    <text evidence="1">Belongs to the RCAN family.</text>
</comment>
<sequence>MPRKPTNSLILTHLDPDLLADPQAMVRVLKCHAVQSELVYLPRFLRYVVICPSAYASQQTKDFLQQKLQNRACVSYTLLENRLHMPYDDSWALSEAVDYLEIPLEEGSRRFLILPPLSPPCEWEGYKQLEDCPSMKTIYSADELANLLWDRLGGFNSTPVRHFETALLPVYDLARHKHFLFENLPLGVPAIVVDQADKRGSAPTTRLPKTSVPPRSAAPCSRDSD</sequence>
<dbReference type="OrthoDB" id="17212at2759"/>
<accession>A0A4P9ZCY4</accession>
<dbReference type="Pfam" id="PF04847">
    <property type="entry name" value="Calcipressin"/>
    <property type="match status" value="1"/>
</dbReference>
<evidence type="ECO:0000313" key="4">
    <source>
        <dbReference type="Proteomes" id="UP000268321"/>
    </source>
</evidence>
<protein>
    <recommendedName>
        <fullName evidence="5">Calcipressin</fullName>
    </recommendedName>
</protein>
<gene>
    <name evidence="3" type="ORF">METBISCDRAFT_15486</name>
</gene>
<evidence type="ECO:0000313" key="3">
    <source>
        <dbReference type="EMBL" id="RKP30786.1"/>
    </source>
</evidence>
<organism evidence="3 4">
    <name type="scientific">Metschnikowia bicuspidata</name>
    <dbReference type="NCBI Taxonomy" id="27322"/>
    <lineage>
        <taxon>Eukaryota</taxon>
        <taxon>Fungi</taxon>
        <taxon>Dikarya</taxon>
        <taxon>Ascomycota</taxon>
        <taxon>Saccharomycotina</taxon>
        <taxon>Pichiomycetes</taxon>
        <taxon>Metschnikowiaceae</taxon>
        <taxon>Metschnikowia</taxon>
    </lineage>
</organism>
<proteinExistence type="inferred from homology"/>
<reference evidence="4" key="1">
    <citation type="journal article" date="2018" name="Nat. Microbiol.">
        <title>Leveraging single-cell genomics to expand the fungal tree of life.</title>
        <authorList>
            <person name="Ahrendt S.R."/>
            <person name="Quandt C.A."/>
            <person name="Ciobanu D."/>
            <person name="Clum A."/>
            <person name="Salamov A."/>
            <person name="Andreopoulos B."/>
            <person name="Cheng J.F."/>
            <person name="Woyke T."/>
            <person name="Pelin A."/>
            <person name="Henrissat B."/>
            <person name="Reynolds N.K."/>
            <person name="Benny G.L."/>
            <person name="Smith M.E."/>
            <person name="James T.Y."/>
            <person name="Grigoriev I.V."/>
        </authorList>
    </citation>
    <scope>NUCLEOTIDE SEQUENCE [LARGE SCALE GENOMIC DNA]</scope>
    <source>
        <strain evidence="4">Baker2002</strain>
    </source>
</reference>
<dbReference type="InterPro" id="IPR006931">
    <property type="entry name" value="Calcipressin"/>
</dbReference>